<dbReference type="RefSeq" id="WP_349280802.1">
    <property type="nucleotide sequence ID" value="NZ_CBCSCU010000001.1"/>
</dbReference>
<dbReference type="EMBL" id="CP157675">
    <property type="protein sequence ID" value="XBP71424.1"/>
    <property type="molecule type" value="Genomic_DNA"/>
</dbReference>
<gene>
    <name evidence="1" type="ORF">ABLV49_06395</name>
</gene>
<evidence type="ECO:0000313" key="1">
    <source>
        <dbReference type="EMBL" id="XBP71424.1"/>
    </source>
</evidence>
<protein>
    <submittedName>
        <fullName evidence="1">Uncharacterized protein</fullName>
    </submittedName>
</protein>
<dbReference type="AlphaFoldDB" id="A0AAU7LUW5"/>
<reference evidence="1" key="1">
    <citation type="submission" date="2024-05" db="EMBL/GenBank/DDBJ databases">
        <authorList>
            <person name="Bunk B."/>
            <person name="Swiderski J."/>
            <person name="Sproer C."/>
            <person name="Thiel V."/>
        </authorList>
    </citation>
    <scope>NUCLEOTIDE SEQUENCE</scope>
    <source>
        <strain evidence="1">DSM 17735</strain>
    </source>
</reference>
<sequence>MLEPLDHIECRDALLTFGAGGAAPVEAEWPKASVVMGNPPFLGDKKMRAELGNPARHLQRPRSGRRGFGLLLV</sequence>
<proteinExistence type="predicted"/>
<name>A0AAU7LUW5_9BURK</name>
<organism evidence="1">
    <name type="scientific">Polaromonas hydrogenivorans</name>
    <dbReference type="NCBI Taxonomy" id="335476"/>
    <lineage>
        <taxon>Bacteria</taxon>
        <taxon>Pseudomonadati</taxon>
        <taxon>Pseudomonadota</taxon>
        <taxon>Betaproteobacteria</taxon>
        <taxon>Burkholderiales</taxon>
        <taxon>Comamonadaceae</taxon>
        <taxon>Polaromonas</taxon>
    </lineage>
</organism>
<accession>A0AAU7LUW5</accession>